<feature type="region of interest" description="Disordered" evidence="38">
    <location>
        <begin position="238"/>
        <end position="279"/>
    </location>
</feature>
<dbReference type="InterPro" id="IPR017441">
    <property type="entry name" value="Protein_kinase_ATP_BS"/>
</dbReference>
<evidence type="ECO:0000256" key="30">
    <source>
        <dbReference type="ARBA" id="ARBA00023180"/>
    </source>
</evidence>
<keyword evidence="18" id="KW-0677">Repeat</keyword>
<keyword evidence="10" id="KW-0723">Serine/threonine-protein kinase</keyword>
<name>A0A8T1YQN0_ARASU</name>
<dbReference type="EMBL" id="JAEFBJ010000012">
    <property type="protein sequence ID" value="KAG7548567.1"/>
    <property type="molecule type" value="Genomic_DNA"/>
</dbReference>
<dbReference type="CDD" id="cd21036">
    <property type="entry name" value="WH_MUS81"/>
    <property type="match status" value="1"/>
</dbReference>
<keyword evidence="11" id="KW-0597">Phosphoprotein</keyword>
<dbReference type="PANTHER" id="PTHR27000">
    <property type="entry name" value="LEUCINE-RICH REPEAT RECEPTOR-LIKE PROTEIN KINASE FAMILY PROTEIN-RELATED"/>
    <property type="match status" value="1"/>
</dbReference>
<comment type="cofactor">
    <cofactor evidence="1">
        <name>Mg(2+)</name>
        <dbReference type="ChEBI" id="CHEBI:18420"/>
    </cofactor>
</comment>
<dbReference type="GO" id="GO:0004519">
    <property type="term" value="F:endonuclease activity"/>
    <property type="evidence" value="ECO:0007669"/>
    <property type="project" value="UniProtKB-KW"/>
</dbReference>
<dbReference type="InterPro" id="IPR000719">
    <property type="entry name" value="Prot_kinase_dom"/>
</dbReference>
<keyword evidence="42" id="KW-1185">Reference proteome</keyword>
<dbReference type="OrthoDB" id="676979at2759"/>
<dbReference type="PANTHER" id="PTHR27000:SF733">
    <property type="entry name" value="PROTEIN KINASE DOMAIN-CONTAINING PROTEIN"/>
    <property type="match status" value="1"/>
</dbReference>
<accession>A0A8T1YQN0</accession>
<dbReference type="InterPro" id="IPR047417">
    <property type="entry name" value="WHD_MUS81"/>
</dbReference>
<keyword evidence="30" id="KW-0325">Glycoprotein</keyword>
<evidence type="ECO:0000256" key="15">
    <source>
        <dbReference type="ARBA" id="ARBA00022722"/>
    </source>
</evidence>
<evidence type="ECO:0000256" key="31">
    <source>
        <dbReference type="ARBA" id="ARBA00023204"/>
    </source>
</evidence>
<evidence type="ECO:0000256" key="33">
    <source>
        <dbReference type="ARBA" id="ARBA00023254"/>
    </source>
</evidence>
<dbReference type="FunFam" id="3.80.10.10:FF:000288">
    <property type="entry name" value="LRR receptor-like serine/threonine-protein kinase EFR"/>
    <property type="match status" value="1"/>
</dbReference>
<keyword evidence="15" id="KW-0540">Nuclease</keyword>
<comment type="subcellular location">
    <subcellularLocation>
        <location evidence="3">Cell membrane</location>
        <topology evidence="3">Single-pass membrane protein</topology>
    </subcellularLocation>
    <subcellularLocation>
        <location evidence="4">Membrane</location>
        <topology evidence="4">Single-pass type I membrane protein</topology>
    </subcellularLocation>
    <subcellularLocation>
        <location evidence="2">Nucleus</location>
    </subcellularLocation>
</comment>
<dbReference type="GO" id="GO:0007127">
    <property type="term" value="P:meiosis I"/>
    <property type="evidence" value="ECO:0007669"/>
    <property type="project" value="UniProtKB-ARBA"/>
</dbReference>
<keyword evidence="17" id="KW-0732">Signal</keyword>
<dbReference type="FunFam" id="1.10.10.10:FF:000307">
    <property type="entry name" value="Crossover junction endonuclease MUS81"/>
    <property type="match status" value="1"/>
</dbReference>
<keyword evidence="23" id="KW-0378">Hydrolase</keyword>
<comment type="catalytic activity">
    <reaction evidence="34">
        <text>L-threonyl-[protein] + ATP = O-phospho-L-threonyl-[protein] + ADP + H(+)</text>
        <dbReference type="Rhea" id="RHEA:46608"/>
        <dbReference type="Rhea" id="RHEA-COMP:11060"/>
        <dbReference type="Rhea" id="RHEA-COMP:11605"/>
        <dbReference type="ChEBI" id="CHEBI:15378"/>
        <dbReference type="ChEBI" id="CHEBI:30013"/>
        <dbReference type="ChEBI" id="CHEBI:30616"/>
        <dbReference type="ChEBI" id="CHEBI:61977"/>
        <dbReference type="ChEBI" id="CHEBI:456216"/>
        <dbReference type="EC" id="2.7.11.1"/>
    </reaction>
</comment>
<evidence type="ECO:0000256" key="10">
    <source>
        <dbReference type="ARBA" id="ARBA00022527"/>
    </source>
</evidence>
<dbReference type="SMART" id="SM00369">
    <property type="entry name" value="LRR_TYP"/>
    <property type="match status" value="9"/>
</dbReference>
<keyword evidence="32" id="KW-0539">Nucleus</keyword>
<evidence type="ECO:0000256" key="8">
    <source>
        <dbReference type="ARBA" id="ARBA00017114"/>
    </source>
</evidence>
<evidence type="ECO:0000256" key="16">
    <source>
        <dbReference type="ARBA" id="ARBA00022723"/>
    </source>
</evidence>
<evidence type="ECO:0000256" key="38">
    <source>
        <dbReference type="SAM" id="MobiDB-lite"/>
    </source>
</evidence>
<dbReference type="InterPro" id="IPR003591">
    <property type="entry name" value="Leu-rich_rpt_typical-subtyp"/>
</dbReference>
<evidence type="ECO:0000256" key="37">
    <source>
        <dbReference type="PROSITE-ProRule" id="PRU10141"/>
    </source>
</evidence>
<feature type="domain" description="Protein kinase" evidence="40">
    <location>
        <begin position="1292"/>
        <end position="1566"/>
    </location>
</feature>
<dbReference type="InterPro" id="IPR001611">
    <property type="entry name" value="Leu-rich_rpt"/>
</dbReference>
<evidence type="ECO:0000259" key="40">
    <source>
        <dbReference type="PROSITE" id="PS50011"/>
    </source>
</evidence>
<keyword evidence="21" id="KW-0227">DNA damage</keyword>
<dbReference type="Pfam" id="PF08263">
    <property type="entry name" value="LRRNT_2"/>
    <property type="match status" value="1"/>
</dbReference>
<keyword evidence="13" id="KW-0808">Transferase</keyword>
<evidence type="ECO:0000256" key="32">
    <source>
        <dbReference type="ARBA" id="ARBA00023242"/>
    </source>
</evidence>
<comment type="similarity">
    <text evidence="5">Belongs to the protein kinase superfamily. Ser/Thr protein kinase family.</text>
</comment>
<dbReference type="PROSITE" id="PS50011">
    <property type="entry name" value="PROTEIN_KINASE_DOM"/>
    <property type="match status" value="1"/>
</dbReference>
<evidence type="ECO:0000256" key="9">
    <source>
        <dbReference type="ARBA" id="ARBA00022475"/>
    </source>
</evidence>
<dbReference type="GO" id="GO:0004674">
    <property type="term" value="F:protein serine/threonine kinase activity"/>
    <property type="evidence" value="ECO:0007669"/>
    <property type="project" value="UniProtKB-KW"/>
</dbReference>
<dbReference type="Pfam" id="PF00069">
    <property type="entry name" value="Pkinase"/>
    <property type="match status" value="1"/>
</dbReference>
<dbReference type="GO" id="GO:0003677">
    <property type="term" value="F:DNA binding"/>
    <property type="evidence" value="ECO:0007669"/>
    <property type="project" value="InterPro"/>
</dbReference>
<dbReference type="SMART" id="SM00220">
    <property type="entry name" value="S_TKc"/>
    <property type="match status" value="1"/>
</dbReference>
<dbReference type="GO" id="GO:0005634">
    <property type="term" value="C:nucleus"/>
    <property type="evidence" value="ECO:0007669"/>
    <property type="project" value="UniProtKB-SubCell"/>
</dbReference>
<evidence type="ECO:0000256" key="39">
    <source>
        <dbReference type="SAM" id="Phobius"/>
    </source>
</evidence>
<protein>
    <recommendedName>
        <fullName evidence="8">Crossover junction endonuclease MUS81</fullName>
        <ecNumber evidence="7">2.7.11.1</ecNumber>
    </recommendedName>
    <alternativeName>
        <fullName evidence="36">Crossover junction endonuclease mus81</fullName>
    </alternativeName>
</protein>
<evidence type="ECO:0000256" key="25">
    <source>
        <dbReference type="ARBA" id="ARBA00022842"/>
    </source>
</evidence>
<evidence type="ECO:0000256" key="7">
    <source>
        <dbReference type="ARBA" id="ARBA00012513"/>
    </source>
</evidence>
<evidence type="ECO:0000256" key="17">
    <source>
        <dbReference type="ARBA" id="ARBA00022729"/>
    </source>
</evidence>
<feature type="compositionally biased region" description="Polar residues" evidence="38">
    <location>
        <begin position="240"/>
        <end position="255"/>
    </location>
</feature>
<comment type="catalytic activity">
    <reaction evidence="35">
        <text>L-seryl-[protein] + ATP = O-phospho-L-seryl-[protein] + ADP + H(+)</text>
        <dbReference type="Rhea" id="RHEA:17989"/>
        <dbReference type="Rhea" id="RHEA-COMP:9863"/>
        <dbReference type="Rhea" id="RHEA-COMP:11604"/>
        <dbReference type="ChEBI" id="CHEBI:15378"/>
        <dbReference type="ChEBI" id="CHEBI:29999"/>
        <dbReference type="ChEBI" id="CHEBI:30616"/>
        <dbReference type="ChEBI" id="CHEBI:83421"/>
        <dbReference type="ChEBI" id="CHEBI:456216"/>
        <dbReference type="EC" id="2.7.11.1"/>
    </reaction>
</comment>
<evidence type="ECO:0000256" key="19">
    <source>
        <dbReference type="ARBA" id="ARBA00022741"/>
    </source>
</evidence>
<dbReference type="InterPro" id="IPR008271">
    <property type="entry name" value="Ser/Thr_kinase_AS"/>
</dbReference>
<evidence type="ECO:0000256" key="5">
    <source>
        <dbReference type="ARBA" id="ARBA00008684"/>
    </source>
</evidence>
<dbReference type="FunFam" id="1.10.510.10:FF:000358">
    <property type="entry name" value="Putative leucine-rich repeat receptor-like serine/threonine-protein kinase"/>
    <property type="match status" value="1"/>
</dbReference>
<evidence type="ECO:0000256" key="21">
    <source>
        <dbReference type="ARBA" id="ARBA00022763"/>
    </source>
</evidence>
<keyword evidence="16" id="KW-0479">Metal-binding</keyword>
<keyword evidence="25" id="KW-0460">Magnesium</keyword>
<evidence type="ECO:0000256" key="35">
    <source>
        <dbReference type="ARBA" id="ARBA00048679"/>
    </source>
</evidence>
<dbReference type="PROSITE" id="PS00108">
    <property type="entry name" value="PROTEIN_KINASE_ST"/>
    <property type="match status" value="1"/>
</dbReference>
<keyword evidence="33" id="KW-0469">Meiosis</keyword>
<gene>
    <name evidence="41" type="ORF">ISN44_As12g037420</name>
</gene>
<dbReference type="FunFam" id="3.40.50.10130:FF:000005">
    <property type="entry name" value="crossover junction endonuclease MUS81 isoform X1"/>
    <property type="match status" value="1"/>
</dbReference>
<evidence type="ECO:0000256" key="22">
    <source>
        <dbReference type="ARBA" id="ARBA00022777"/>
    </source>
</evidence>
<evidence type="ECO:0000313" key="41">
    <source>
        <dbReference type="EMBL" id="KAG7548567.1"/>
    </source>
</evidence>
<evidence type="ECO:0000256" key="36">
    <source>
        <dbReference type="ARBA" id="ARBA00072484"/>
    </source>
</evidence>
<evidence type="ECO:0000313" key="42">
    <source>
        <dbReference type="Proteomes" id="UP000694251"/>
    </source>
</evidence>
<evidence type="ECO:0000256" key="13">
    <source>
        <dbReference type="ARBA" id="ARBA00022679"/>
    </source>
</evidence>
<keyword evidence="27 39" id="KW-0472">Membrane</keyword>
<keyword evidence="31" id="KW-0234">DNA repair</keyword>
<dbReference type="Pfam" id="PF21136">
    <property type="entry name" value="WHD_MUS81"/>
    <property type="match status" value="1"/>
</dbReference>
<dbReference type="PROSITE" id="PS00107">
    <property type="entry name" value="PROTEIN_KINASE_ATP"/>
    <property type="match status" value="1"/>
</dbReference>
<evidence type="ECO:0000256" key="24">
    <source>
        <dbReference type="ARBA" id="ARBA00022840"/>
    </source>
</evidence>
<evidence type="ECO:0000256" key="3">
    <source>
        <dbReference type="ARBA" id="ARBA00004162"/>
    </source>
</evidence>
<feature type="transmembrane region" description="Helical" evidence="39">
    <location>
        <begin position="1232"/>
        <end position="1253"/>
    </location>
</feature>
<dbReference type="GO" id="GO:0046872">
    <property type="term" value="F:metal ion binding"/>
    <property type="evidence" value="ECO:0007669"/>
    <property type="project" value="UniProtKB-KW"/>
</dbReference>
<keyword evidence="20" id="KW-0255">Endonuclease</keyword>
<dbReference type="InterPro" id="IPR013210">
    <property type="entry name" value="LRR_N_plant-typ"/>
</dbReference>
<reference evidence="41 42" key="1">
    <citation type="submission" date="2020-12" db="EMBL/GenBank/DDBJ databases">
        <title>Concerted genomic and epigenomic changes stabilize Arabidopsis allopolyploids.</title>
        <authorList>
            <person name="Chen Z."/>
        </authorList>
    </citation>
    <scope>NUCLEOTIDE SEQUENCE [LARGE SCALE GENOMIC DNA]</scope>
    <source>
        <strain evidence="41">As9502</strain>
        <tissue evidence="41">Leaf</tissue>
    </source>
</reference>
<keyword evidence="28" id="KW-0675">Receptor</keyword>
<evidence type="ECO:0000256" key="4">
    <source>
        <dbReference type="ARBA" id="ARBA00004479"/>
    </source>
</evidence>
<dbReference type="GO" id="GO:0005524">
    <property type="term" value="F:ATP binding"/>
    <property type="evidence" value="ECO:0007669"/>
    <property type="project" value="UniProtKB-UniRule"/>
</dbReference>
<evidence type="ECO:0000256" key="6">
    <source>
        <dbReference type="ARBA" id="ARBA00010015"/>
    </source>
</evidence>
<sequence length="1573" mass="174234">MTVNGVDSGIDRTFVMVDQRRVLCPENQGLADYVLQKKQEEHEGKPKGLSDHLERTFVKAYRNVCDAKDSIDNLKDLSKIKGFGKWMVKLMQEYFVTGPEAVPGNRAGKKAKGTEPYRPRRNSAAYALLITLHRETANGKAFMGKQELMDAADASGLSHVPIAPEKGKEKVGLGNSKREWYSGWSCMKTLIEKGLVVKSSNPAKYMLTVEGRNVADDCIVRSGLLNSVDILSDDEMDPVQQANIPPNQNSTSSFTMREEQPYVDARSRGQSSIPAGPSSRAQACQVDLEGSHAKKFRSYNVGSTLNPCSSGSSHAMKACSSSLASDGTEGVTTIPRLPPLRFGEAFEEAYDVILLLDDREQFATKGSRSIVDNIRSVFKIKIEVRRLPVGDCIWIARHKYQQDEFVLDFIVERKNVDDMRSSIMDNRYKDQKLRLQRSGIKKLIYILEGDPNQSKTAESIKTACFTTEILEGFDVLRTNGLGETLRKYGYLTKSIYQYYKSRVNDDQSKVACPSFDDFVKRCQDLGKRTISDVFAIQLMQIPQVTEEIAIAVLDKYKTLRSLASAYSKLDGNVWAQEEMLRNQSNNVICASASKNIYNALMLLVEAYRFTDETDRQALLEFKSQISGEKRVVLSSWNNSFPLCKWTGVTCGRKHKRVTGLDLRGLQLGGVISPSIGNLSFLILLDLSENSFVGTIPQEVGNLFRLEYLNMYSNILEGGIPPRLSNCSRLSRLNLDSNPLGGVVPSELGSLPRLVGLYLGHNNLKGKLPASLGNLTSLRELHFEFNNIQGRIPDDMARLTQMVELYLGVNNFSGVFPPSIYNMSSLTYLSISDNRFLGNLRPDFGKLLPNLRDLNMGTNSLTGVIPTTLANISTLEKLAIDDNNLTGSIPPCLGKLRNLQWLLLHSNFLGSYSSGDLEFLVALANCTKLESLEISNNMLGGDLPTSIVNLSTNLNDLQFSRNFISGSISHDIGNLLSLQRIGLQENMLTGAIPTSLSKLSRLEVLVLHTNQMSGVIPSSIGNLTRLGKLYLFNNSFEGTIPLSLSRCTSLRELLVKYNKLDGTIPRELMQIQSLVYLDISGNFLTGSLPEDVGRLEHLVGLSVKHNNLSGQLPHSLGNCLPMEILLMQGNYFDGAIPDIRRLKGVKRVDFSNNNLSGSIPTYLADFSSLEYLNLSFNNFEGSVPTKGKFQNATIVSVFGNTNLCGGIKELKLKPCFTGAPPIGSKHSSRSKKVVIGVSIGMALLLLLFVALVSLRCYSKRKKIQQTSNPTPTTLDVFHEMISYREIRDATDGFSSSNMIGSGSFGTVFKALLPTEDKLVAVKVLNMQRRGAMRSFMAECESSALMYEFMPNGSLDMWLHPEEVEETRRPSRTLTLLERLNITIDVASVLDYLHVHCHEPIAHCDIKPSNVLLDDDLTAHVSDFGLARLLLKFDQESFLNQLSSDGVRGTIGYTAPEYGMGGHPSIHGDVYSFGVLLLEMFTGKRPTNESFGGNFTLHSYTKLALSERVLDIVDESILHSGLRVGFPIAACMTLVLKVGLRCCEESPVNRLAMSEAAKELISIKGRFFKARTARR</sequence>
<feature type="binding site" evidence="37">
    <location>
        <position position="1321"/>
    </location>
    <ligand>
        <name>ATP</name>
        <dbReference type="ChEBI" id="CHEBI:30616"/>
    </ligand>
</feature>
<evidence type="ECO:0000256" key="26">
    <source>
        <dbReference type="ARBA" id="ARBA00022989"/>
    </source>
</evidence>
<evidence type="ECO:0000256" key="12">
    <source>
        <dbReference type="ARBA" id="ARBA00022614"/>
    </source>
</evidence>
<dbReference type="GO" id="GO:0016787">
    <property type="term" value="F:hydrolase activity"/>
    <property type="evidence" value="ECO:0007669"/>
    <property type="project" value="UniProtKB-KW"/>
</dbReference>
<dbReference type="GO" id="GO:0005886">
    <property type="term" value="C:plasma membrane"/>
    <property type="evidence" value="ECO:0007669"/>
    <property type="project" value="UniProtKB-SubCell"/>
</dbReference>
<keyword evidence="9" id="KW-1003">Cell membrane</keyword>
<comment type="caution">
    <text evidence="41">The sequence shown here is derived from an EMBL/GenBank/DDBJ whole genome shotgun (WGS) entry which is preliminary data.</text>
</comment>
<dbReference type="CDD" id="cd20074">
    <property type="entry name" value="XPF_nuclease_Mus81"/>
    <property type="match status" value="1"/>
</dbReference>
<keyword evidence="14 39" id="KW-0812">Transmembrane</keyword>
<keyword evidence="24 37" id="KW-0067">ATP-binding</keyword>
<evidence type="ECO:0000256" key="28">
    <source>
        <dbReference type="ARBA" id="ARBA00023170"/>
    </source>
</evidence>
<proteinExistence type="inferred from homology"/>
<evidence type="ECO:0000256" key="34">
    <source>
        <dbReference type="ARBA" id="ARBA00047899"/>
    </source>
</evidence>
<dbReference type="GO" id="GO:0000724">
    <property type="term" value="P:double-strand break repair via homologous recombination"/>
    <property type="evidence" value="ECO:0007669"/>
    <property type="project" value="UniProtKB-ARBA"/>
</dbReference>
<dbReference type="FunFam" id="3.80.10.10:FF:000095">
    <property type="entry name" value="LRR receptor-like serine/threonine-protein kinase GSO1"/>
    <property type="match status" value="1"/>
</dbReference>
<dbReference type="Pfam" id="PF00560">
    <property type="entry name" value="LRR_1"/>
    <property type="match status" value="4"/>
</dbReference>
<evidence type="ECO:0000256" key="11">
    <source>
        <dbReference type="ARBA" id="ARBA00022553"/>
    </source>
</evidence>
<keyword evidence="26 39" id="KW-1133">Transmembrane helix</keyword>
<dbReference type="Pfam" id="PF13855">
    <property type="entry name" value="LRR_8"/>
    <property type="match status" value="2"/>
</dbReference>
<dbReference type="Proteomes" id="UP000694251">
    <property type="component" value="Chromosome 12"/>
</dbReference>
<dbReference type="GO" id="GO:0009617">
    <property type="term" value="P:response to bacterium"/>
    <property type="evidence" value="ECO:0007669"/>
    <property type="project" value="UniProtKB-ARBA"/>
</dbReference>
<dbReference type="InterPro" id="IPR047416">
    <property type="entry name" value="XPF_nuclease_Mus81"/>
</dbReference>
<evidence type="ECO:0000256" key="1">
    <source>
        <dbReference type="ARBA" id="ARBA00001946"/>
    </source>
</evidence>
<evidence type="ECO:0000256" key="27">
    <source>
        <dbReference type="ARBA" id="ARBA00023136"/>
    </source>
</evidence>
<keyword evidence="19 37" id="KW-0547">Nucleotide-binding</keyword>
<organism evidence="41 42">
    <name type="scientific">Arabidopsis suecica</name>
    <name type="common">Swedish thale-cress</name>
    <name type="synonym">Cardaminopsis suecica</name>
    <dbReference type="NCBI Taxonomy" id="45249"/>
    <lineage>
        <taxon>Eukaryota</taxon>
        <taxon>Viridiplantae</taxon>
        <taxon>Streptophyta</taxon>
        <taxon>Embryophyta</taxon>
        <taxon>Tracheophyta</taxon>
        <taxon>Spermatophyta</taxon>
        <taxon>Magnoliopsida</taxon>
        <taxon>eudicotyledons</taxon>
        <taxon>Gunneridae</taxon>
        <taxon>Pentapetalae</taxon>
        <taxon>rosids</taxon>
        <taxon>malvids</taxon>
        <taxon>Brassicales</taxon>
        <taxon>Brassicaceae</taxon>
        <taxon>Camelineae</taxon>
        <taxon>Arabidopsis</taxon>
    </lineage>
</organism>
<evidence type="ECO:0000256" key="18">
    <source>
        <dbReference type="ARBA" id="ARBA00022737"/>
    </source>
</evidence>
<evidence type="ECO:0000256" key="14">
    <source>
        <dbReference type="ARBA" id="ARBA00022692"/>
    </source>
</evidence>
<dbReference type="SMART" id="SM00891">
    <property type="entry name" value="ERCC4"/>
    <property type="match status" value="1"/>
</dbReference>
<keyword evidence="12" id="KW-0433">Leucine-rich repeat</keyword>
<dbReference type="EC" id="2.7.11.1" evidence="7"/>
<evidence type="ECO:0000256" key="2">
    <source>
        <dbReference type="ARBA" id="ARBA00004123"/>
    </source>
</evidence>
<comment type="similarity">
    <text evidence="6">Belongs to the XPF family.</text>
</comment>
<evidence type="ECO:0000256" key="23">
    <source>
        <dbReference type="ARBA" id="ARBA00022801"/>
    </source>
</evidence>
<evidence type="ECO:0000256" key="20">
    <source>
        <dbReference type="ARBA" id="ARBA00022759"/>
    </source>
</evidence>
<dbReference type="Pfam" id="PF02732">
    <property type="entry name" value="ERCC4"/>
    <property type="match status" value="1"/>
</dbReference>
<keyword evidence="22 41" id="KW-0418">Kinase</keyword>
<evidence type="ECO:0000256" key="29">
    <source>
        <dbReference type="ARBA" id="ARBA00023172"/>
    </source>
</evidence>
<keyword evidence="29" id="KW-0233">DNA recombination</keyword>
<dbReference type="InterPro" id="IPR006166">
    <property type="entry name" value="ERCC4_domain"/>
</dbReference>